<dbReference type="PANTHER" id="PTHR33437:SF2">
    <property type="entry name" value="OS06G0361200 PROTEIN"/>
    <property type="match status" value="1"/>
</dbReference>
<evidence type="ECO:0000313" key="3">
    <source>
        <dbReference type="EMBL" id="KAK2998031.1"/>
    </source>
</evidence>
<dbReference type="Proteomes" id="UP001188597">
    <property type="component" value="Unassembled WGS sequence"/>
</dbReference>
<dbReference type="InterPro" id="IPR002156">
    <property type="entry name" value="RNaseH_domain"/>
</dbReference>
<feature type="region of interest" description="Disordered" evidence="1">
    <location>
        <begin position="75"/>
        <end position="106"/>
    </location>
</feature>
<protein>
    <recommendedName>
        <fullName evidence="2">RNase H type-1 domain-containing protein</fullName>
    </recommendedName>
</protein>
<dbReference type="SUPFAM" id="SSF53098">
    <property type="entry name" value="Ribonuclease H-like"/>
    <property type="match status" value="1"/>
</dbReference>
<evidence type="ECO:0000259" key="2">
    <source>
        <dbReference type="Pfam" id="PF13456"/>
    </source>
</evidence>
<sequence length="225" mass="25918">MDLTNTRQWKDEPMVDYINKWHSLSLNCKERASEILAVEMCMQGMHWGLLYILQGNRPANFKELATRAHDMEISIANHGSNSPVLPDPYKERREKKKVEQSSRTTGKESLAEIIELSGSKRPEESGRVNEVLPYAFTLGEKGSNNVPEYRALIIGLQMALELRIPSLTISGNSKLVINQLLKEYEVKKEDLVPYFRYATILINKFDSVELEHVPRKIAWQMLWLT</sequence>
<gene>
    <name evidence="3" type="ORF">RJ639_025339</name>
</gene>
<keyword evidence="4" id="KW-1185">Reference proteome</keyword>
<dbReference type="Pfam" id="PF13456">
    <property type="entry name" value="RVT_3"/>
    <property type="match status" value="1"/>
</dbReference>
<evidence type="ECO:0000256" key="1">
    <source>
        <dbReference type="SAM" id="MobiDB-lite"/>
    </source>
</evidence>
<dbReference type="GO" id="GO:0003676">
    <property type="term" value="F:nucleic acid binding"/>
    <property type="evidence" value="ECO:0007669"/>
    <property type="project" value="InterPro"/>
</dbReference>
<evidence type="ECO:0000313" key="4">
    <source>
        <dbReference type="Proteomes" id="UP001188597"/>
    </source>
</evidence>
<organism evidence="3 4">
    <name type="scientific">Escallonia herrerae</name>
    <dbReference type="NCBI Taxonomy" id="1293975"/>
    <lineage>
        <taxon>Eukaryota</taxon>
        <taxon>Viridiplantae</taxon>
        <taxon>Streptophyta</taxon>
        <taxon>Embryophyta</taxon>
        <taxon>Tracheophyta</taxon>
        <taxon>Spermatophyta</taxon>
        <taxon>Magnoliopsida</taxon>
        <taxon>eudicotyledons</taxon>
        <taxon>Gunneridae</taxon>
        <taxon>Pentapetalae</taxon>
        <taxon>asterids</taxon>
        <taxon>campanulids</taxon>
        <taxon>Escalloniales</taxon>
        <taxon>Escalloniaceae</taxon>
        <taxon>Escallonia</taxon>
    </lineage>
</organism>
<dbReference type="EMBL" id="JAVXUP010003844">
    <property type="protein sequence ID" value="KAK2998031.1"/>
    <property type="molecule type" value="Genomic_DNA"/>
</dbReference>
<dbReference type="Gene3D" id="3.30.420.10">
    <property type="entry name" value="Ribonuclease H-like superfamily/Ribonuclease H"/>
    <property type="match status" value="1"/>
</dbReference>
<comment type="caution">
    <text evidence="3">The sequence shown here is derived from an EMBL/GenBank/DDBJ whole genome shotgun (WGS) entry which is preliminary data.</text>
</comment>
<dbReference type="CDD" id="cd09279">
    <property type="entry name" value="RNase_HI_like"/>
    <property type="match status" value="1"/>
</dbReference>
<dbReference type="GO" id="GO:0004523">
    <property type="term" value="F:RNA-DNA hybrid ribonuclease activity"/>
    <property type="evidence" value="ECO:0007669"/>
    <property type="project" value="InterPro"/>
</dbReference>
<proteinExistence type="predicted"/>
<dbReference type="AlphaFoldDB" id="A0AA88UY50"/>
<feature type="domain" description="RNase H type-1" evidence="2">
    <location>
        <begin position="138"/>
        <end position="216"/>
    </location>
</feature>
<dbReference type="InterPro" id="IPR012337">
    <property type="entry name" value="RNaseH-like_sf"/>
</dbReference>
<feature type="compositionally biased region" description="Basic and acidic residues" evidence="1">
    <location>
        <begin position="88"/>
        <end position="106"/>
    </location>
</feature>
<dbReference type="PANTHER" id="PTHR33437">
    <property type="entry name" value="OS06G0361200 PROTEIN"/>
    <property type="match status" value="1"/>
</dbReference>
<dbReference type="InterPro" id="IPR036397">
    <property type="entry name" value="RNaseH_sf"/>
</dbReference>
<name>A0AA88UY50_9ASTE</name>
<accession>A0AA88UY50</accession>
<reference evidence="3" key="1">
    <citation type="submission" date="2022-12" db="EMBL/GenBank/DDBJ databases">
        <title>Draft genome assemblies for two species of Escallonia (Escalloniales).</title>
        <authorList>
            <person name="Chanderbali A."/>
            <person name="Dervinis C."/>
            <person name="Anghel I."/>
            <person name="Soltis D."/>
            <person name="Soltis P."/>
            <person name="Zapata F."/>
        </authorList>
    </citation>
    <scope>NUCLEOTIDE SEQUENCE</scope>
    <source>
        <strain evidence="3">UCBG64.0493</strain>
        <tissue evidence="3">Leaf</tissue>
    </source>
</reference>